<dbReference type="EMBL" id="BQKI01000008">
    <property type="protein sequence ID" value="GJN00891.1"/>
    <property type="molecule type" value="Genomic_DNA"/>
</dbReference>
<feature type="region of interest" description="Disordered" evidence="1">
    <location>
        <begin position="17"/>
        <end position="44"/>
    </location>
</feature>
<dbReference type="PANTHER" id="PTHR10579">
    <property type="entry name" value="CALCIUM-ACTIVATED CHLORIDE CHANNEL REGULATOR"/>
    <property type="match status" value="1"/>
</dbReference>
<dbReference type="SMART" id="SM00327">
    <property type="entry name" value="VWA"/>
    <property type="match status" value="1"/>
</dbReference>
<dbReference type="AlphaFoldDB" id="A0AAV5CS93"/>
<dbReference type="InterPro" id="IPR002035">
    <property type="entry name" value="VWF_A"/>
</dbReference>
<keyword evidence="4" id="KW-1185">Reference proteome</keyword>
<dbReference type="SUPFAM" id="SSF53300">
    <property type="entry name" value="vWA-like"/>
    <property type="match status" value="1"/>
</dbReference>
<accession>A0AAV5CS93</accession>
<dbReference type="Gene3D" id="3.40.50.410">
    <property type="entry name" value="von Willebrand factor, type A domain"/>
    <property type="match status" value="1"/>
</dbReference>
<organism evidence="3 4">
    <name type="scientific">Eleusine coracana subsp. coracana</name>
    <dbReference type="NCBI Taxonomy" id="191504"/>
    <lineage>
        <taxon>Eukaryota</taxon>
        <taxon>Viridiplantae</taxon>
        <taxon>Streptophyta</taxon>
        <taxon>Embryophyta</taxon>
        <taxon>Tracheophyta</taxon>
        <taxon>Spermatophyta</taxon>
        <taxon>Magnoliopsida</taxon>
        <taxon>Liliopsida</taxon>
        <taxon>Poales</taxon>
        <taxon>Poaceae</taxon>
        <taxon>PACMAD clade</taxon>
        <taxon>Chloridoideae</taxon>
        <taxon>Cynodonteae</taxon>
        <taxon>Eleusininae</taxon>
        <taxon>Eleusine</taxon>
    </lineage>
</organism>
<sequence>MALQAVAGTVCMALLQQGQQGPPPPVPPPADDHGGHGGGGRNVSSLDSAANIVRDGLRWLYARRRYIRIADYNMDELAAARRQLDDTLCHVRGTIAEARNLGFLPYQPAVGWIRDGEIFMDDADNVLRRFEDMPVLDTTSIASFFPLCCDPCYALSRFVINSEAVTMLRSIKKHIALGVIPTTRYEKVTLSTFTEVRSVPESRSRENLPVLVRVKAPMYTQQRRAPIDLVMVLGISARMTSGLQQLKQGAMFAILNLRKNDRLFIVTPGRRAGQLSEFKQMSNNEQKRAAIAAVESLEATEEGAGMAQGLKEAYQVLCNRSERLRVGGIILLADGKDIQILKESQSKRKSFEESDKDIALRRQFPTYTFGFGADHDPRTLYYLGCEGYGTYSFVNESLQKVNEGLQKDNESLQNIKDAMALCIGGLTSISAQDVEIIIKTTRTDVKITDIKKGLYEADLISNKLGRIHIKDLFCDEEKHFIVYVDILEGGANSGSTESETTLLTVTAEYSNPLIKEKRNRSNMRRRIRADEAQVYLERPQIILGQGSHVPCCSPEVAMEIYRVHVLDRVCASGTKLLAAVIILQISSKGALNVGTFKTWARIRLWTNSRSCLMRSTLMQSTERSGKRKEKENCPRDPPVSDPEETQSAEAALPRPSRAAWSPAYGQRPLPQIDGPTRAFGHAFCRPPRCPNTRIHFVSLVLAPPSALLPPCLCRLAATARSPSQASGSSAETTRSSLEAAAGHRNTHLAGETTPPAFLLREKLGDFLLRAPVELSD</sequence>
<gene>
    <name evidence="3" type="primary">ga18114</name>
    <name evidence="3" type="ORF">PR202_ga18114</name>
</gene>
<evidence type="ECO:0000313" key="3">
    <source>
        <dbReference type="EMBL" id="GJN00891.1"/>
    </source>
</evidence>
<feature type="domain" description="VWFA" evidence="2">
    <location>
        <begin position="228"/>
        <end position="415"/>
    </location>
</feature>
<dbReference type="PANTHER" id="PTHR10579:SF57">
    <property type="entry name" value="OS11G0687100 PROTEIN"/>
    <property type="match status" value="1"/>
</dbReference>
<proteinExistence type="predicted"/>
<protein>
    <recommendedName>
        <fullName evidence="2">VWFA domain-containing protein</fullName>
    </recommendedName>
</protein>
<feature type="region of interest" description="Disordered" evidence="1">
    <location>
        <begin position="616"/>
        <end position="672"/>
    </location>
</feature>
<dbReference type="InterPro" id="IPR036465">
    <property type="entry name" value="vWFA_dom_sf"/>
</dbReference>
<reference evidence="3" key="1">
    <citation type="journal article" date="2018" name="DNA Res.">
        <title>Multiple hybrid de novo genome assembly of finger millet, an orphan allotetraploid crop.</title>
        <authorList>
            <person name="Hatakeyama M."/>
            <person name="Aluri S."/>
            <person name="Balachadran M.T."/>
            <person name="Sivarajan S.R."/>
            <person name="Patrignani A."/>
            <person name="Gruter S."/>
            <person name="Poveda L."/>
            <person name="Shimizu-Inatsugi R."/>
            <person name="Baeten J."/>
            <person name="Francoijs K.J."/>
            <person name="Nataraja K.N."/>
            <person name="Reddy Y.A.N."/>
            <person name="Phadnis S."/>
            <person name="Ravikumar R.L."/>
            <person name="Schlapbach R."/>
            <person name="Sreeman S.M."/>
            <person name="Shimizu K.K."/>
        </authorList>
    </citation>
    <scope>NUCLEOTIDE SEQUENCE</scope>
</reference>
<dbReference type="InterPro" id="IPR051266">
    <property type="entry name" value="CLCR"/>
</dbReference>
<evidence type="ECO:0000313" key="4">
    <source>
        <dbReference type="Proteomes" id="UP001054889"/>
    </source>
</evidence>
<dbReference type="Pfam" id="PF13768">
    <property type="entry name" value="VWA_3"/>
    <property type="match status" value="1"/>
</dbReference>
<comment type="caution">
    <text evidence="3">The sequence shown here is derived from an EMBL/GenBank/DDBJ whole genome shotgun (WGS) entry which is preliminary data.</text>
</comment>
<dbReference type="PROSITE" id="PS50234">
    <property type="entry name" value="VWFA"/>
    <property type="match status" value="1"/>
</dbReference>
<dbReference type="Proteomes" id="UP001054889">
    <property type="component" value="Unassembled WGS sequence"/>
</dbReference>
<evidence type="ECO:0000259" key="2">
    <source>
        <dbReference type="PROSITE" id="PS50234"/>
    </source>
</evidence>
<evidence type="ECO:0000256" key="1">
    <source>
        <dbReference type="SAM" id="MobiDB-lite"/>
    </source>
</evidence>
<reference evidence="3" key="2">
    <citation type="submission" date="2021-12" db="EMBL/GenBank/DDBJ databases">
        <title>Resequencing data analysis of finger millet.</title>
        <authorList>
            <person name="Hatakeyama M."/>
            <person name="Aluri S."/>
            <person name="Balachadran M.T."/>
            <person name="Sivarajan S.R."/>
            <person name="Poveda L."/>
            <person name="Shimizu-Inatsugi R."/>
            <person name="Schlapbach R."/>
            <person name="Sreeman S.M."/>
            <person name="Shimizu K.K."/>
        </authorList>
    </citation>
    <scope>NUCLEOTIDE SEQUENCE</scope>
</reference>
<name>A0AAV5CS93_ELECO</name>